<feature type="domain" description="Ig-like" evidence="27">
    <location>
        <begin position="241"/>
        <end position="336"/>
    </location>
</feature>
<feature type="active site" description="Proton acceptor" evidence="18">
    <location>
        <position position="1078"/>
    </location>
</feature>
<feature type="domain" description="Ig-like" evidence="27">
    <location>
        <begin position="547"/>
        <end position="636"/>
    </location>
</feature>
<dbReference type="SUPFAM" id="SSF48726">
    <property type="entry name" value="Immunoglobulin"/>
    <property type="match status" value="6"/>
</dbReference>
<dbReference type="Gene3D" id="2.60.40.10">
    <property type="entry name" value="Immunoglobulins"/>
    <property type="match status" value="7"/>
</dbReference>
<evidence type="ECO:0000256" key="4">
    <source>
        <dbReference type="ARBA" id="ARBA00022553"/>
    </source>
</evidence>
<dbReference type="InterPro" id="IPR003599">
    <property type="entry name" value="Ig_sub"/>
</dbReference>
<dbReference type="Pfam" id="PF07714">
    <property type="entry name" value="PK_Tyr_Ser-Thr"/>
    <property type="match status" value="1"/>
</dbReference>
<keyword evidence="4" id="KW-0597">Phosphoprotein</keyword>
<feature type="region of interest" description="Disordered" evidence="23">
    <location>
        <begin position="1357"/>
        <end position="1379"/>
    </location>
</feature>
<dbReference type="InterPro" id="IPR001824">
    <property type="entry name" value="Tyr_kinase_rcpt_3_CS"/>
</dbReference>
<evidence type="ECO:0000256" key="12">
    <source>
        <dbReference type="ARBA" id="ARBA00023137"/>
    </source>
</evidence>
<evidence type="ECO:0000256" key="19">
    <source>
        <dbReference type="PIRSR" id="PIRSR000615-2"/>
    </source>
</evidence>
<keyword evidence="10 24" id="KW-1133">Transmembrane helix</keyword>
<evidence type="ECO:0000256" key="21">
    <source>
        <dbReference type="PIRSR" id="PIRSR000615-4"/>
    </source>
</evidence>
<evidence type="ECO:0000256" key="7">
    <source>
        <dbReference type="ARBA" id="ARBA00022741"/>
    </source>
</evidence>
<feature type="chain" id="PRO_5044893351" description="receptor protein-tyrosine kinase" evidence="25">
    <location>
        <begin position="33"/>
        <end position="1474"/>
    </location>
</feature>
<keyword evidence="20" id="KW-0479">Metal-binding</keyword>
<evidence type="ECO:0000256" key="22">
    <source>
        <dbReference type="PROSITE-ProRule" id="PRU10141"/>
    </source>
</evidence>
<dbReference type="FunFam" id="3.30.200.20:FF:000384">
    <property type="entry name" value="Receptor protein-tyrosine kinase"/>
    <property type="match status" value="1"/>
</dbReference>
<dbReference type="PANTHER" id="PTHR24416">
    <property type="entry name" value="TYROSINE-PROTEIN KINASE RECEPTOR"/>
    <property type="match status" value="1"/>
</dbReference>
<keyword evidence="6 24" id="KW-0812">Transmembrane</keyword>
<dbReference type="Gene3D" id="3.30.200.20">
    <property type="entry name" value="Phosphorylase Kinase, domain 1"/>
    <property type="match status" value="1"/>
</dbReference>
<feature type="compositionally biased region" description="Polar residues" evidence="23">
    <location>
        <begin position="1271"/>
        <end position="1281"/>
    </location>
</feature>
<dbReference type="SUPFAM" id="SSF56112">
    <property type="entry name" value="Protein kinase-like (PK-like)"/>
    <property type="match status" value="1"/>
</dbReference>
<feature type="domain" description="Protein kinase" evidence="26">
    <location>
        <begin position="824"/>
        <end position="1222"/>
    </location>
</feature>
<sequence length="1474" mass="167897">MNSEEKRPRQRQLLLLLLGLTLTFSIPTVCEAHKPVIHPNVPEMIINEYESLEIVCTATYEMDFHYPEEDDTLKTSIQHEGRPVFNEADGTNTIKFIRPSVRYGDTGWYGCAHTKMQFDRWHRDYNDPNASWIYVYVRSNDTVFVHEEMDVLTPIFAPANEPLHLPCRPTLPHYHVDLSINDRDITMDENVKFDPKVGFIVKNLSAEDTGTFVCSIRKDDGQVATYEGTIIVTVATGLKKPEILSSGLEHVTKGSRLSVKCQIVIGTDLRYEFHWVTPRTSASRMIVPPVEIFEGNHNKLVISELIENNVTEDDDGEYICRVVTRKETVETQRYINVHDPSHTFLRLKYTDSREFNVKTYQPVSFTIEVEAYPEPVITWFTPDGKNASTLQRIQVTNSGSMTSLKIPSVQIEDMGTYHVQAYNDQQTKTLNFTLNVLAKPWAVIGHSVKPYYVIDEPAEFYCNVVGNPLPEISWYYTKCPHYPQLVDCERDQLETEIVDDRNPPRVDAKTELRVSQSGLINCTACNEYGCDSALQDVLVSDTDLRNNAFTILEPEDNVTIGDELRVTCVASSYNFSSVEWLDANNHPLVQSAKLRLTFEDSAYTHRSHLTLANLTYADEAEFHCRALTPDNEAEYTVYHLRVSEPSAPRFKSVNMNGTETVVSAKEAHKVRYLICRVDGLPVPQVTWFKDGKPLKINDQFSLDQDNQTLTIKYLMEKNSGKYSCIAQNRFGQVEQFQTFMVKGPRVSLAWIIAIVILVLLLIGLMTYFCIKIKKEKTMRKQLMEDGLIYFEEGALDCINPELTIDDQAELLPYDRKFEFPRSNLKLGKQLGSGAFGVVIKAQARGILPDESVSTVAVKMVRRNAEPAYIRALASELKIMVHLGKHLNVVNLLGACTNNIAKRELLVIVEYCRYGNLHNYLLKHRDDFIDQIDPNTGEIDPDIGYDIICNARSSTRNSKVKYAALSFARSVSGQSANQQTTASTTLMTTSGGNRTGYSEAVTYVADTEDVAGIGGGNVNDGLVDSVGSQQQQPEWSTNYQGDYKERNVKPICTQDLLLWAFQVARGMEYLCKRKVLHGDLAARNILLAENNVVKICDFGLAKSMYKDENYQKKSDGPVPIKWMAIESIRDRVFSTQSDIWSFGIVLWEFFSLAETPYPGMQAEKQYQKLIEGYRMERPKYATEDVYSIMKRCWRSKPVLRPSFSELVDSLGDLMDERIKQEYIEMNSPYMDLNATNQEDNKDYLTMMASPDHSLLASPNHDYVNCPNVLSDAPTTRSPSDDTSGVFGSPRGDASSSSSPYNPRFDFPNTSSSRHNTTTNSHSDNEEAAPMLRKVEDPEEELDADNYLKPIDVKKKRENFVKQQEEEKSRERTAYDRDSGYCNTPKNFELVDVKVHELRPQPAQRRQQQQQQPQQPQQHYRNLDEIDMPGVIIHTQDNYVNMPQQKTDFLKDSLVDKNFLNPSYIWAEARKTDILE</sequence>
<keyword evidence="16" id="KW-0393">Immunoglobulin domain</keyword>
<organism evidence="28 29">
    <name type="scientific">Trichogramma kaykai</name>
    <dbReference type="NCBI Taxonomy" id="54128"/>
    <lineage>
        <taxon>Eukaryota</taxon>
        <taxon>Metazoa</taxon>
        <taxon>Ecdysozoa</taxon>
        <taxon>Arthropoda</taxon>
        <taxon>Hexapoda</taxon>
        <taxon>Insecta</taxon>
        <taxon>Pterygota</taxon>
        <taxon>Neoptera</taxon>
        <taxon>Endopterygota</taxon>
        <taxon>Hymenoptera</taxon>
        <taxon>Apocrita</taxon>
        <taxon>Proctotrupomorpha</taxon>
        <taxon>Chalcidoidea</taxon>
        <taxon>Trichogrammatidae</taxon>
        <taxon>Trichogramma</taxon>
    </lineage>
</organism>
<feature type="transmembrane region" description="Helical" evidence="24">
    <location>
        <begin position="748"/>
        <end position="770"/>
    </location>
</feature>
<dbReference type="InterPro" id="IPR001245">
    <property type="entry name" value="Ser-Thr/Tyr_kinase_cat_dom"/>
</dbReference>
<evidence type="ECO:0000256" key="11">
    <source>
        <dbReference type="ARBA" id="ARBA00023136"/>
    </source>
</evidence>
<dbReference type="Proteomes" id="UP001627154">
    <property type="component" value="Unassembled WGS sequence"/>
</dbReference>
<dbReference type="PANTHER" id="PTHR24416:SF600">
    <property type="entry name" value="PDGF- AND VEGF-RECEPTOR RELATED, ISOFORM J"/>
    <property type="match status" value="1"/>
</dbReference>
<dbReference type="SMART" id="SM00409">
    <property type="entry name" value="IG"/>
    <property type="match status" value="7"/>
</dbReference>
<evidence type="ECO:0000256" key="18">
    <source>
        <dbReference type="PIRSR" id="PIRSR000615-1"/>
    </source>
</evidence>
<feature type="binding site" evidence="19 22">
    <location>
        <position position="858"/>
    </location>
    <ligand>
        <name>ATP</name>
        <dbReference type="ChEBI" id="CHEBI:30616"/>
    </ligand>
</feature>
<evidence type="ECO:0000256" key="6">
    <source>
        <dbReference type="ARBA" id="ARBA00022692"/>
    </source>
</evidence>
<evidence type="ECO:0000313" key="28">
    <source>
        <dbReference type="EMBL" id="KAL3393566.1"/>
    </source>
</evidence>
<keyword evidence="13" id="KW-1015">Disulfide bond</keyword>
<feature type="binding site" evidence="19">
    <location>
        <position position="1082"/>
    </location>
    <ligand>
        <name>ATP</name>
        <dbReference type="ChEBI" id="CHEBI:30616"/>
    </ligand>
</feature>
<dbReference type="PROSITE" id="PS00240">
    <property type="entry name" value="RECEPTOR_TYR_KIN_III"/>
    <property type="match status" value="1"/>
</dbReference>
<comment type="subcellular location">
    <subcellularLocation>
        <location evidence="1">Cell membrane</location>
        <topology evidence="1">Single-pass type I membrane protein</topology>
    </subcellularLocation>
</comment>
<dbReference type="InterPro" id="IPR013098">
    <property type="entry name" value="Ig_I-set"/>
</dbReference>
<dbReference type="InterPro" id="IPR011009">
    <property type="entry name" value="Kinase-like_dom_sf"/>
</dbReference>
<protein>
    <recommendedName>
        <fullName evidence="2">receptor protein-tyrosine kinase</fullName>
        <ecNumber evidence="2">2.7.10.1</ecNumber>
    </recommendedName>
</protein>
<evidence type="ECO:0000256" key="15">
    <source>
        <dbReference type="ARBA" id="ARBA00023180"/>
    </source>
</evidence>
<dbReference type="InterPro" id="IPR000719">
    <property type="entry name" value="Prot_kinase_dom"/>
</dbReference>
<keyword evidence="3" id="KW-1003">Cell membrane</keyword>
<dbReference type="FunFam" id="1.10.510.10:FF:000373">
    <property type="entry name" value="Receptor protein-tyrosine kinase"/>
    <property type="match status" value="1"/>
</dbReference>
<feature type="binding site" evidence="19">
    <location>
        <begin position="831"/>
        <end position="838"/>
    </location>
    <ligand>
        <name>ATP</name>
        <dbReference type="ChEBI" id="CHEBI:30616"/>
    </ligand>
</feature>
<feature type="binding site" evidence="20">
    <location>
        <position position="1083"/>
    </location>
    <ligand>
        <name>Mg(2+)</name>
        <dbReference type="ChEBI" id="CHEBI:18420"/>
    </ligand>
</feature>
<keyword evidence="15" id="KW-0325">Glycoprotein</keyword>
<evidence type="ECO:0000256" key="3">
    <source>
        <dbReference type="ARBA" id="ARBA00022475"/>
    </source>
</evidence>
<dbReference type="GO" id="GO:0005524">
    <property type="term" value="F:ATP binding"/>
    <property type="evidence" value="ECO:0007669"/>
    <property type="project" value="UniProtKB-UniRule"/>
</dbReference>
<dbReference type="PIRSF" id="PIRSF000615">
    <property type="entry name" value="TyrPK_CSF1-R"/>
    <property type="match status" value="1"/>
</dbReference>
<dbReference type="EC" id="2.7.10.1" evidence="2"/>
<keyword evidence="8" id="KW-0418">Kinase</keyword>
<keyword evidence="25" id="KW-0732">Signal</keyword>
<dbReference type="PROSITE" id="PS00107">
    <property type="entry name" value="PROTEIN_KINASE_ATP"/>
    <property type="match status" value="1"/>
</dbReference>
<keyword evidence="29" id="KW-1185">Reference proteome</keyword>
<evidence type="ECO:0000256" key="8">
    <source>
        <dbReference type="ARBA" id="ARBA00022777"/>
    </source>
</evidence>
<dbReference type="FunFam" id="2.60.40.10:FF:000032">
    <property type="entry name" value="palladin isoform X1"/>
    <property type="match status" value="1"/>
</dbReference>
<evidence type="ECO:0000256" key="2">
    <source>
        <dbReference type="ARBA" id="ARBA00011902"/>
    </source>
</evidence>
<feature type="domain" description="Ig-like" evidence="27">
    <location>
        <begin position="648"/>
        <end position="740"/>
    </location>
</feature>
<dbReference type="GO" id="GO:0004714">
    <property type="term" value="F:transmembrane receptor protein tyrosine kinase activity"/>
    <property type="evidence" value="ECO:0007669"/>
    <property type="project" value="UniProtKB-EC"/>
</dbReference>
<keyword evidence="11 24" id="KW-0472">Membrane</keyword>
<evidence type="ECO:0000256" key="25">
    <source>
        <dbReference type="SAM" id="SignalP"/>
    </source>
</evidence>
<evidence type="ECO:0000256" key="17">
    <source>
        <dbReference type="ARBA" id="ARBA00051243"/>
    </source>
</evidence>
<evidence type="ECO:0000256" key="16">
    <source>
        <dbReference type="ARBA" id="ARBA00023319"/>
    </source>
</evidence>
<evidence type="ECO:0000256" key="1">
    <source>
        <dbReference type="ARBA" id="ARBA00004251"/>
    </source>
</evidence>
<name>A0ABD2WLV4_9HYME</name>
<keyword evidence="7 19" id="KW-0547">Nucleotide-binding</keyword>
<dbReference type="EMBL" id="JBJJXI010000096">
    <property type="protein sequence ID" value="KAL3393566.1"/>
    <property type="molecule type" value="Genomic_DNA"/>
</dbReference>
<evidence type="ECO:0000256" key="13">
    <source>
        <dbReference type="ARBA" id="ARBA00023157"/>
    </source>
</evidence>
<keyword evidence="9 19" id="KW-0067">ATP-binding</keyword>
<dbReference type="InterPro" id="IPR050122">
    <property type="entry name" value="RTK"/>
</dbReference>
<dbReference type="InterPro" id="IPR007110">
    <property type="entry name" value="Ig-like_dom"/>
</dbReference>
<dbReference type="InterPro" id="IPR008266">
    <property type="entry name" value="Tyr_kinase_AS"/>
</dbReference>
<keyword evidence="14" id="KW-0675">Receptor</keyword>
<feature type="compositionally biased region" description="Low complexity" evidence="23">
    <location>
        <begin position="1307"/>
        <end position="1320"/>
    </location>
</feature>
<feature type="region of interest" description="Disordered" evidence="23">
    <location>
        <begin position="1265"/>
        <end position="1328"/>
    </location>
</feature>
<evidence type="ECO:0000256" key="9">
    <source>
        <dbReference type="ARBA" id="ARBA00022840"/>
    </source>
</evidence>
<dbReference type="PROSITE" id="PS50011">
    <property type="entry name" value="PROTEIN_KINASE_DOM"/>
    <property type="match status" value="1"/>
</dbReference>
<dbReference type="CDD" id="cd00096">
    <property type="entry name" value="Ig"/>
    <property type="match status" value="2"/>
</dbReference>
<dbReference type="GO" id="GO:0005886">
    <property type="term" value="C:plasma membrane"/>
    <property type="evidence" value="ECO:0007669"/>
    <property type="project" value="UniProtKB-SubCell"/>
</dbReference>
<dbReference type="PROSITE" id="PS00109">
    <property type="entry name" value="PROTEIN_KINASE_TYR"/>
    <property type="match status" value="1"/>
</dbReference>
<feature type="domain" description="Ig-like" evidence="27">
    <location>
        <begin position="340"/>
        <end position="431"/>
    </location>
</feature>
<evidence type="ECO:0000313" key="29">
    <source>
        <dbReference type="Proteomes" id="UP001627154"/>
    </source>
</evidence>
<reference evidence="28 29" key="1">
    <citation type="journal article" date="2024" name="bioRxiv">
        <title>A reference genome for Trichogramma kaykai: A tiny desert-dwelling parasitoid wasp with competing sex-ratio distorters.</title>
        <authorList>
            <person name="Culotta J."/>
            <person name="Lindsey A.R."/>
        </authorList>
    </citation>
    <scope>NUCLEOTIDE SEQUENCE [LARGE SCALE GENOMIC DNA]</scope>
    <source>
        <strain evidence="28 29">KSX58</strain>
    </source>
</reference>
<accession>A0ABD2WLV4</accession>
<evidence type="ECO:0000256" key="5">
    <source>
        <dbReference type="ARBA" id="ARBA00022679"/>
    </source>
</evidence>
<dbReference type="SMART" id="SM00408">
    <property type="entry name" value="IGc2"/>
    <property type="match status" value="5"/>
</dbReference>
<evidence type="ECO:0000259" key="27">
    <source>
        <dbReference type="PROSITE" id="PS50835"/>
    </source>
</evidence>
<dbReference type="InterPro" id="IPR003598">
    <property type="entry name" value="Ig_sub2"/>
</dbReference>
<dbReference type="InterPro" id="IPR013783">
    <property type="entry name" value="Ig-like_fold"/>
</dbReference>
<dbReference type="Pfam" id="PF07679">
    <property type="entry name" value="I-set"/>
    <property type="match status" value="2"/>
</dbReference>
<dbReference type="PROSITE" id="PS50835">
    <property type="entry name" value="IG_LIKE"/>
    <property type="match status" value="4"/>
</dbReference>
<evidence type="ECO:0000256" key="14">
    <source>
        <dbReference type="ARBA" id="ARBA00023170"/>
    </source>
</evidence>
<proteinExistence type="predicted"/>
<evidence type="ECO:0000256" key="10">
    <source>
        <dbReference type="ARBA" id="ARBA00022989"/>
    </source>
</evidence>
<comment type="catalytic activity">
    <reaction evidence="17">
        <text>L-tyrosyl-[protein] + ATP = O-phospho-L-tyrosyl-[protein] + ADP + H(+)</text>
        <dbReference type="Rhea" id="RHEA:10596"/>
        <dbReference type="Rhea" id="RHEA-COMP:10136"/>
        <dbReference type="Rhea" id="RHEA-COMP:20101"/>
        <dbReference type="ChEBI" id="CHEBI:15378"/>
        <dbReference type="ChEBI" id="CHEBI:30616"/>
        <dbReference type="ChEBI" id="CHEBI:46858"/>
        <dbReference type="ChEBI" id="CHEBI:61978"/>
        <dbReference type="ChEBI" id="CHEBI:456216"/>
        <dbReference type="EC" id="2.7.10.1"/>
    </reaction>
</comment>
<evidence type="ECO:0000256" key="23">
    <source>
        <dbReference type="SAM" id="MobiDB-lite"/>
    </source>
</evidence>
<evidence type="ECO:0000256" key="24">
    <source>
        <dbReference type="SAM" id="Phobius"/>
    </source>
</evidence>
<dbReference type="Gene3D" id="1.10.510.10">
    <property type="entry name" value="Transferase(Phosphotransferase) domain 1"/>
    <property type="match status" value="1"/>
</dbReference>
<feature type="signal peptide" evidence="25">
    <location>
        <begin position="1"/>
        <end position="32"/>
    </location>
</feature>
<comment type="caution">
    <text evidence="28">The sequence shown here is derived from an EMBL/GenBank/DDBJ whole genome shotgun (WGS) entry which is preliminary data.</text>
</comment>
<keyword evidence="5" id="KW-0808">Transferase</keyword>
<feature type="compositionally biased region" description="Basic and acidic residues" evidence="23">
    <location>
        <begin position="1357"/>
        <end position="1377"/>
    </location>
</feature>
<keyword evidence="20" id="KW-0460">Magnesium</keyword>
<dbReference type="InterPro" id="IPR017441">
    <property type="entry name" value="Protein_kinase_ATP_BS"/>
</dbReference>
<dbReference type="InterPro" id="IPR036179">
    <property type="entry name" value="Ig-like_dom_sf"/>
</dbReference>
<evidence type="ECO:0000259" key="26">
    <source>
        <dbReference type="PROSITE" id="PS50011"/>
    </source>
</evidence>
<feature type="binding site" evidence="20">
    <location>
        <position position="1096"/>
    </location>
    <ligand>
        <name>Mg(2+)</name>
        <dbReference type="ChEBI" id="CHEBI:18420"/>
    </ligand>
</feature>
<evidence type="ECO:0000256" key="20">
    <source>
        <dbReference type="PIRSR" id="PIRSR000615-3"/>
    </source>
</evidence>
<feature type="site" description="Important for interaction with phosphotyrosine-binding proteins" evidence="21">
    <location>
        <position position="1221"/>
    </location>
</feature>
<gene>
    <name evidence="28" type="ORF">TKK_011850</name>
</gene>
<keyword evidence="12" id="KW-0829">Tyrosine-protein kinase</keyword>